<organism evidence="2 3">
    <name type="scientific">Sphingopyxis flava</name>
    <dbReference type="NCBI Taxonomy" id="1507287"/>
    <lineage>
        <taxon>Bacteria</taxon>
        <taxon>Pseudomonadati</taxon>
        <taxon>Pseudomonadota</taxon>
        <taxon>Alphaproteobacteria</taxon>
        <taxon>Sphingomonadales</taxon>
        <taxon>Sphingomonadaceae</taxon>
        <taxon>Sphingopyxis</taxon>
    </lineage>
</organism>
<feature type="transmembrane region" description="Helical" evidence="1">
    <location>
        <begin position="399"/>
        <end position="419"/>
    </location>
</feature>
<keyword evidence="3" id="KW-1185">Reference proteome</keyword>
<proteinExistence type="predicted"/>
<dbReference type="RefSeq" id="WP_079638155.1">
    <property type="nucleotide sequence ID" value="NZ_FUYP01000007.1"/>
</dbReference>
<feature type="transmembrane region" description="Helical" evidence="1">
    <location>
        <begin position="241"/>
        <end position="262"/>
    </location>
</feature>
<sequence length="563" mass="61701">MIAGEGLFRVTFRRIAALTILAFVVSALLGPATDLSLFLLHRQDRWLLLSGSLLFAICSWKLPMRRAPLEGSWRIALAGTTGMALMTWAGHYWILSAYDMSRDEQMAVFDAAVFARGAFAASLPEMWGHHSDLLNTMFMYKADPRAAWISDYLPLNAAFRALIGLLATPTLSGPLMTLVGGLALWSCTRRIWPDDREPAMIGLLLYAGSAQILANGMTAYAMPGHLALNLVWLRLFLHKTWWADFMALLVGFLAVGLHQPIMHPIFAAPILSLLLLEKSWRRAAFFFGGYLTIGGFWYLWPSWMASLVQIDPSGFGGGSADYLNRLTSALERGGDLRAADMMANLLRFVAWQHLLLIPLAIAGLGAMRGERLPAALAGGIVLTITVMAIILPYQGHGFGYRYLHGLIGNFILLALFGWRSLGEALPRWRPLLIRTSLAGLVILLPVQMWMAHAFYAAPAHVSEQVDQVDADYAVISASDAPFAADLVINPPYLDKRPLRLLREAIDPEAALAICASQPSIALISASMTEPMAAYYGFGRGKADDAAEREVAQMLRRAGCKIGG</sequence>
<dbReference type="EMBL" id="FUYP01000007">
    <property type="protein sequence ID" value="SKB50969.1"/>
    <property type="molecule type" value="Genomic_DNA"/>
</dbReference>
<feature type="transmembrane region" description="Helical" evidence="1">
    <location>
        <begin position="283"/>
        <end position="300"/>
    </location>
</feature>
<keyword evidence="1" id="KW-1133">Transmembrane helix</keyword>
<accession>A0A1T5BV56</accession>
<feature type="transmembrane region" description="Helical" evidence="1">
    <location>
        <begin position="161"/>
        <end position="187"/>
    </location>
</feature>
<evidence type="ECO:0000313" key="3">
    <source>
        <dbReference type="Proteomes" id="UP000190044"/>
    </source>
</evidence>
<feature type="transmembrane region" description="Helical" evidence="1">
    <location>
        <begin position="45"/>
        <end position="63"/>
    </location>
</feature>
<dbReference type="OrthoDB" id="7888991at2"/>
<dbReference type="AlphaFoldDB" id="A0A1T5BV56"/>
<feature type="transmembrane region" description="Helical" evidence="1">
    <location>
        <begin position="199"/>
        <end position="221"/>
    </location>
</feature>
<feature type="transmembrane region" description="Helical" evidence="1">
    <location>
        <begin position="75"/>
        <end position="94"/>
    </location>
</feature>
<feature type="transmembrane region" description="Helical" evidence="1">
    <location>
        <begin position="12"/>
        <end position="33"/>
    </location>
</feature>
<gene>
    <name evidence="2" type="ORF">SAMN06295937_1007156</name>
</gene>
<feature type="transmembrane region" description="Helical" evidence="1">
    <location>
        <begin position="374"/>
        <end position="393"/>
    </location>
</feature>
<keyword evidence="1" id="KW-0812">Transmembrane</keyword>
<evidence type="ECO:0008006" key="4">
    <source>
        <dbReference type="Google" id="ProtNLM"/>
    </source>
</evidence>
<protein>
    <recommendedName>
        <fullName evidence="4">4-amino-4-deoxy-L-arabinose transferase</fullName>
    </recommendedName>
</protein>
<dbReference type="Proteomes" id="UP000190044">
    <property type="component" value="Unassembled WGS sequence"/>
</dbReference>
<evidence type="ECO:0000256" key="1">
    <source>
        <dbReference type="SAM" id="Phobius"/>
    </source>
</evidence>
<name>A0A1T5BV56_9SPHN</name>
<feature type="transmembrane region" description="Helical" evidence="1">
    <location>
        <begin position="348"/>
        <end position="367"/>
    </location>
</feature>
<evidence type="ECO:0000313" key="2">
    <source>
        <dbReference type="EMBL" id="SKB50969.1"/>
    </source>
</evidence>
<reference evidence="3" key="1">
    <citation type="submission" date="2017-02" db="EMBL/GenBank/DDBJ databases">
        <authorList>
            <person name="Varghese N."/>
            <person name="Submissions S."/>
        </authorList>
    </citation>
    <scope>NUCLEOTIDE SEQUENCE [LARGE SCALE GENOMIC DNA]</scope>
    <source>
        <strain evidence="3">R11H</strain>
    </source>
</reference>
<keyword evidence="1" id="KW-0472">Membrane</keyword>
<feature type="transmembrane region" description="Helical" evidence="1">
    <location>
        <begin position="431"/>
        <end position="455"/>
    </location>
</feature>